<comment type="caution">
    <text evidence="1">The sequence shown here is derived from an EMBL/GenBank/DDBJ whole genome shotgun (WGS) entry which is preliminary data.</text>
</comment>
<name>A0ABP1QZ06_9HEXA</name>
<organism evidence="1 2">
    <name type="scientific">Orchesella dallaii</name>
    <dbReference type="NCBI Taxonomy" id="48710"/>
    <lineage>
        <taxon>Eukaryota</taxon>
        <taxon>Metazoa</taxon>
        <taxon>Ecdysozoa</taxon>
        <taxon>Arthropoda</taxon>
        <taxon>Hexapoda</taxon>
        <taxon>Collembola</taxon>
        <taxon>Entomobryomorpha</taxon>
        <taxon>Entomobryoidea</taxon>
        <taxon>Orchesellidae</taxon>
        <taxon>Orchesellinae</taxon>
        <taxon>Orchesella</taxon>
    </lineage>
</organism>
<evidence type="ECO:0000313" key="1">
    <source>
        <dbReference type="EMBL" id="CAL8111056.1"/>
    </source>
</evidence>
<keyword evidence="2" id="KW-1185">Reference proteome</keyword>
<gene>
    <name evidence="1" type="ORF">ODALV1_LOCUS14687</name>
</gene>
<dbReference type="EMBL" id="CAXLJM020000046">
    <property type="protein sequence ID" value="CAL8111056.1"/>
    <property type="molecule type" value="Genomic_DNA"/>
</dbReference>
<protein>
    <submittedName>
        <fullName evidence="1">Uncharacterized protein</fullName>
    </submittedName>
</protein>
<sequence length="103" mass="11414">MFNDTKGVRPLMATRLHPSTQRTLNPNFCSVPTLVANVGIAGLTLDAGPTIITADLTSPYPTSSLHVRPVTTFRATIHLMVRKYFTTENYFAPLQLSILELRI</sequence>
<proteinExistence type="predicted"/>
<accession>A0ABP1QZ06</accession>
<dbReference type="Proteomes" id="UP001642540">
    <property type="component" value="Unassembled WGS sequence"/>
</dbReference>
<reference evidence="1 2" key="1">
    <citation type="submission" date="2024-08" db="EMBL/GenBank/DDBJ databases">
        <authorList>
            <person name="Cucini C."/>
            <person name="Frati F."/>
        </authorList>
    </citation>
    <scope>NUCLEOTIDE SEQUENCE [LARGE SCALE GENOMIC DNA]</scope>
</reference>
<evidence type="ECO:0000313" key="2">
    <source>
        <dbReference type="Proteomes" id="UP001642540"/>
    </source>
</evidence>